<protein>
    <submittedName>
        <fullName evidence="3">Coiled-coil domain-containing protein 142</fullName>
    </submittedName>
</protein>
<evidence type="ECO:0000313" key="3">
    <source>
        <dbReference type="WBParaSite" id="SSLN_0001386101-mRNA-1"/>
    </source>
</evidence>
<reference evidence="3" key="1">
    <citation type="submission" date="2016-06" db="UniProtKB">
        <authorList>
            <consortium name="WormBaseParasite"/>
        </authorList>
    </citation>
    <scope>IDENTIFICATION</scope>
</reference>
<gene>
    <name evidence="1" type="ORF">SSLN_LOCUS13358</name>
</gene>
<reference evidence="1 2" key="2">
    <citation type="submission" date="2018-11" db="EMBL/GenBank/DDBJ databases">
        <authorList>
            <consortium name="Pathogen Informatics"/>
        </authorList>
    </citation>
    <scope>NUCLEOTIDE SEQUENCE [LARGE SCALE GENOMIC DNA]</scope>
    <source>
        <strain evidence="1 2">NST_G2</strain>
    </source>
</reference>
<evidence type="ECO:0000313" key="1">
    <source>
        <dbReference type="EMBL" id="VDL99743.1"/>
    </source>
</evidence>
<proteinExistence type="predicted"/>
<accession>A0A183TA60</accession>
<dbReference type="AlphaFoldDB" id="A0A183TA60"/>
<sequence length="343" mass="38532">AINTALLKPRVFRPIIRSVVQTVNPPFNSRLLYLQQPKNFQRSADVVGRAQLVQKWAYLRLLNESVAAVIENLALRFGNLRRDFNAMIDAMEALQNSFQSPSSGDYRSPGGSISSCYPKPQSALSNIIVFANTFRQEICQLVRSEHLLLQAARPLCVNLQIYGFIQQPSNISGSKHTFTSPTLSAPAEDTRTDSFIHSLASETAANLQLYIIHLLFVEFNFHLPITEVLRRQLRTLSAVNMKLLHQTSVRGEVSEAAYVDCTSCEKMELGAQPLRGSCRTVKRTFNITYHKPHLEKLGETIATCTQRLEAFMKDLTVTRQANLQLLRSFPQPSLPLFSVSPGR</sequence>
<name>A0A183TA60_SCHSO</name>
<dbReference type="OrthoDB" id="6282232at2759"/>
<dbReference type="Proteomes" id="UP000275846">
    <property type="component" value="Unassembled WGS sequence"/>
</dbReference>
<keyword evidence="2" id="KW-1185">Reference proteome</keyword>
<dbReference type="WBParaSite" id="SSLN_0001386101-mRNA-1">
    <property type="protein sequence ID" value="SSLN_0001386101-mRNA-1"/>
    <property type="gene ID" value="SSLN_0001386101"/>
</dbReference>
<evidence type="ECO:0000313" key="2">
    <source>
        <dbReference type="Proteomes" id="UP000275846"/>
    </source>
</evidence>
<dbReference type="EMBL" id="UYSU01038015">
    <property type="protein sequence ID" value="VDL99743.1"/>
    <property type="molecule type" value="Genomic_DNA"/>
</dbReference>
<organism evidence="3">
    <name type="scientific">Schistocephalus solidus</name>
    <name type="common">Tapeworm</name>
    <dbReference type="NCBI Taxonomy" id="70667"/>
    <lineage>
        <taxon>Eukaryota</taxon>
        <taxon>Metazoa</taxon>
        <taxon>Spiralia</taxon>
        <taxon>Lophotrochozoa</taxon>
        <taxon>Platyhelminthes</taxon>
        <taxon>Cestoda</taxon>
        <taxon>Eucestoda</taxon>
        <taxon>Diphyllobothriidea</taxon>
        <taxon>Diphyllobothriidae</taxon>
        <taxon>Schistocephalus</taxon>
    </lineage>
</organism>